<evidence type="ECO:0000313" key="2">
    <source>
        <dbReference type="EMBL" id="CAK93568.1"/>
    </source>
</evidence>
<gene>
    <name evidence="2" type="ORF">GSPATT00025912001</name>
</gene>
<reference evidence="2 3" key="1">
    <citation type="journal article" date="2006" name="Nature">
        <title>Global trends of whole-genome duplications revealed by the ciliate Paramecium tetraurelia.</title>
        <authorList>
            <consortium name="Genoscope"/>
            <person name="Aury J.-M."/>
            <person name="Jaillon O."/>
            <person name="Duret L."/>
            <person name="Noel B."/>
            <person name="Jubin C."/>
            <person name="Porcel B.M."/>
            <person name="Segurens B."/>
            <person name="Daubin V."/>
            <person name="Anthouard V."/>
            <person name="Aiach N."/>
            <person name="Arnaiz O."/>
            <person name="Billaut A."/>
            <person name="Beisson J."/>
            <person name="Blanc I."/>
            <person name="Bouhouche K."/>
            <person name="Camara F."/>
            <person name="Duharcourt S."/>
            <person name="Guigo R."/>
            <person name="Gogendeau D."/>
            <person name="Katinka M."/>
            <person name="Keller A.-M."/>
            <person name="Kissmehl R."/>
            <person name="Klotz C."/>
            <person name="Koll F."/>
            <person name="Le Moue A."/>
            <person name="Lepere C."/>
            <person name="Malinsky S."/>
            <person name="Nowacki M."/>
            <person name="Nowak J.K."/>
            <person name="Plattner H."/>
            <person name="Poulain J."/>
            <person name="Ruiz F."/>
            <person name="Serrano V."/>
            <person name="Zagulski M."/>
            <person name="Dessen P."/>
            <person name="Betermier M."/>
            <person name="Weissenbach J."/>
            <person name="Scarpelli C."/>
            <person name="Schachter V."/>
            <person name="Sperling L."/>
            <person name="Meyer E."/>
            <person name="Cohen J."/>
            <person name="Wincker P."/>
        </authorList>
    </citation>
    <scope>NUCLEOTIDE SEQUENCE [LARGE SCALE GENOMIC DNA]</scope>
    <source>
        <strain evidence="2 3">Stock d4-2</strain>
    </source>
</reference>
<evidence type="ECO:0000313" key="3">
    <source>
        <dbReference type="Proteomes" id="UP000000600"/>
    </source>
</evidence>
<sequence length="971" mass="115342">MKPLPKQQTTVTMARPCSVSKEYTPMMVNSPDRQLVYGTKTQSQARVQTYMASPYMQSPTYEANKQVLTSHLANLPIQPASPKRLLDSYHYKQKTLDYKPPYVENKNQNQYGDYKPYDTTKQLFSQINQYDLGKYDFAKTYNFESNKENKDLNSNTEKRNQPKELNPFLESKENIKIGLDFLCRSPIQELNSQQGFSTYPTSNIQQQKQTTTPVSLSSKTRLQTEINKISSSLRELISTVQKQMGASQLPDALNDKMIDVLSNFRKLEEIALSDTQSQQSTSSLHNNFENEQKINTLTEDYNKLKGILEQLQTKMASLVQENQKLNKKLIEYEQKGVEDEKKRKEDDERSFYSQQEFNRVLECLQQNQKENEELKHQLQKAEKSKTENMVCRQLFSQDEQVRELRTKYQNLQTEYESLEFKYKQAVQEKSFYQRDMTKSPSILRSPSVNNVQKQSKQNEQLELKLFQLQIENDNLKAEVAHNQVDSRQLDQKNSVINQLEEKVKSTLREKAESEEHFQQLCYNLESQLEQLRVSLQQKELDLNQTNKQKKEIERDFQSSVQNYQIVQKGLDDKLTSAKADYDKLLTEFKTLDSKKNKIQDELTTSEKQLELSRNEINGMINENKKVSEKLQQIQRQNDQQSQQLQQYQISTQQLLKQLDNYKQQEFQFRQEIEILETNLRQTKQETKNQIYDLNEALGMQISKTKEKEKQVIDLIEEMSAFKDQYEVQKKVQQENINDLERKSKNLRIQLEETIEVKENEINELKQNMEQQMKILDKRNALSYYDFEQREYQYQQDLQQKTDLIESLKMEMEKIRSVNYNMQEEMLKNNMSTTQLQATINSLKNELSQAKQEQIHLMDLLKKRKEETEQLHLGLEEARKEQLQKKNAVEDSRRSMFRQQDMQSQLESIQRENLALTQKINSLNNELNRKQREYQEKIEEYSILKRKYDETLQNLERLEKRWGEKIDQHRKI</sequence>
<proteinExistence type="predicted"/>
<organism evidence="2 3">
    <name type="scientific">Paramecium tetraurelia</name>
    <dbReference type="NCBI Taxonomy" id="5888"/>
    <lineage>
        <taxon>Eukaryota</taxon>
        <taxon>Sar</taxon>
        <taxon>Alveolata</taxon>
        <taxon>Ciliophora</taxon>
        <taxon>Intramacronucleata</taxon>
        <taxon>Oligohymenophorea</taxon>
        <taxon>Peniculida</taxon>
        <taxon>Parameciidae</taxon>
        <taxon>Paramecium</taxon>
    </lineage>
</organism>
<dbReference type="KEGG" id="ptm:GSPATT00025912001"/>
<accession>A0EE51</accession>
<feature type="coiled-coil region" evidence="1">
    <location>
        <begin position="294"/>
        <end position="685"/>
    </location>
</feature>
<name>A0EE51_PARTE</name>
<dbReference type="GeneID" id="5046756"/>
<protein>
    <submittedName>
        <fullName evidence="2">Uncharacterized protein</fullName>
    </submittedName>
</protein>
<keyword evidence="1" id="KW-0175">Coiled coil</keyword>
<dbReference type="InParanoid" id="A0EE51"/>
<evidence type="ECO:0000256" key="1">
    <source>
        <dbReference type="SAM" id="Coils"/>
    </source>
</evidence>
<dbReference type="EMBL" id="CT868673">
    <property type="protein sequence ID" value="CAK93568.1"/>
    <property type="molecule type" value="Genomic_DNA"/>
</dbReference>
<dbReference type="HOGENOM" id="CLU_313871_0_0_1"/>
<dbReference type="OrthoDB" id="303384at2759"/>
<dbReference type="Proteomes" id="UP000000600">
    <property type="component" value="Unassembled WGS sequence"/>
</dbReference>
<keyword evidence="3" id="KW-1185">Reference proteome</keyword>
<dbReference type="STRING" id="5888.A0EE51"/>
<dbReference type="OMA" id="SKEYTPM"/>
<dbReference type="AlphaFoldDB" id="A0EE51"/>
<dbReference type="RefSeq" id="XP_001460965.1">
    <property type="nucleotide sequence ID" value="XM_001460928.1"/>
</dbReference>
<feature type="coiled-coil region" evidence="1">
    <location>
        <begin position="722"/>
        <end position="960"/>
    </location>
</feature>